<feature type="compositionally biased region" description="Basic and acidic residues" evidence="1">
    <location>
        <begin position="192"/>
        <end position="203"/>
    </location>
</feature>
<protein>
    <submittedName>
        <fullName evidence="2">Uncharacterized protein</fullName>
    </submittedName>
</protein>
<evidence type="ECO:0000256" key="1">
    <source>
        <dbReference type="SAM" id="MobiDB-lite"/>
    </source>
</evidence>
<reference evidence="2 3" key="1">
    <citation type="submission" date="2024-04" db="EMBL/GenBank/DDBJ databases">
        <title>Phyllosticta paracitricarpa is synonymous to the EU quarantine fungus P. citricarpa based on phylogenomic analyses.</title>
        <authorList>
            <consortium name="Lawrence Berkeley National Laboratory"/>
            <person name="Van ingen-buijs V.A."/>
            <person name="Van westerhoven A.C."/>
            <person name="Haridas S."/>
            <person name="Skiadas P."/>
            <person name="Martin F."/>
            <person name="Groenewald J.Z."/>
            <person name="Crous P.W."/>
            <person name="Seidl M.F."/>
        </authorList>
    </citation>
    <scope>NUCLEOTIDE SEQUENCE [LARGE SCALE GENOMIC DNA]</scope>
    <source>
        <strain evidence="2 3">CPC 17464</strain>
    </source>
</reference>
<feature type="compositionally biased region" description="Basic and acidic residues" evidence="1">
    <location>
        <begin position="158"/>
        <end position="172"/>
    </location>
</feature>
<feature type="region of interest" description="Disordered" evidence="1">
    <location>
        <begin position="158"/>
        <end position="203"/>
    </location>
</feature>
<evidence type="ECO:0000313" key="3">
    <source>
        <dbReference type="Proteomes" id="UP001360953"/>
    </source>
</evidence>
<keyword evidence="3" id="KW-1185">Reference proteome</keyword>
<gene>
    <name evidence="2" type="ORF">J3D65DRAFT_28814</name>
</gene>
<name>A0ABR1MBH0_9PEZI</name>
<dbReference type="EMBL" id="JBBPEH010000001">
    <property type="protein sequence ID" value="KAK7544639.1"/>
    <property type="molecule type" value="Genomic_DNA"/>
</dbReference>
<comment type="caution">
    <text evidence="2">The sequence shown here is derived from an EMBL/GenBank/DDBJ whole genome shotgun (WGS) entry which is preliminary data.</text>
</comment>
<proteinExistence type="predicted"/>
<accession>A0ABR1MBH0</accession>
<dbReference type="RefSeq" id="XP_066659874.1">
    <property type="nucleotide sequence ID" value="XM_066795135.1"/>
</dbReference>
<dbReference type="Proteomes" id="UP001360953">
    <property type="component" value="Unassembled WGS sequence"/>
</dbReference>
<organism evidence="2 3">
    <name type="scientific">Phyllosticta citribraziliensis</name>
    <dbReference type="NCBI Taxonomy" id="989973"/>
    <lineage>
        <taxon>Eukaryota</taxon>
        <taxon>Fungi</taxon>
        <taxon>Dikarya</taxon>
        <taxon>Ascomycota</taxon>
        <taxon>Pezizomycotina</taxon>
        <taxon>Dothideomycetes</taxon>
        <taxon>Dothideomycetes incertae sedis</taxon>
        <taxon>Botryosphaeriales</taxon>
        <taxon>Phyllostictaceae</taxon>
        <taxon>Phyllosticta</taxon>
    </lineage>
</organism>
<sequence length="203" mass="22043">MSQRPIAPLLLFKGRVPVQLHAVSPPSAGQVEAFRPLTHPGAMSKCHPPPQLYAHAFPGFDDITASSVTSPAAGVSTCCMPGPRSVSKIISNVNKWPGQPTPESPVHRNTTFNVVSDAVYRLMTNRQSQHQARTPHLDTDANAPYRTYDFCPTKVAAEKLSRDSESEREGKDGQQVTTVPLTPPHSTPPRPPKRERAGQGRAV</sequence>
<evidence type="ECO:0000313" key="2">
    <source>
        <dbReference type="EMBL" id="KAK7544639.1"/>
    </source>
</evidence>
<dbReference type="GeneID" id="92028041"/>
<feature type="compositionally biased region" description="Pro residues" evidence="1">
    <location>
        <begin position="181"/>
        <end position="190"/>
    </location>
</feature>